<gene>
    <name evidence="3" type="ORF">GCM10010249_41500</name>
</gene>
<reference evidence="3" key="2">
    <citation type="submission" date="2020-09" db="EMBL/GenBank/DDBJ databases">
        <authorList>
            <person name="Sun Q."/>
            <person name="Ohkuma M."/>
        </authorList>
    </citation>
    <scope>NUCLEOTIDE SEQUENCE</scope>
    <source>
        <strain evidence="3">JCM 4335</strain>
    </source>
</reference>
<proteinExistence type="predicted"/>
<dbReference type="InterPro" id="IPR036513">
    <property type="entry name" value="STAS_dom_sf"/>
</dbReference>
<dbReference type="CDD" id="cd07043">
    <property type="entry name" value="STAS_anti-anti-sigma_factors"/>
    <property type="match status" value="1"/>
</dbReference>
<evidence type="ECO:0000256" key="1">
    <source>
        <dbReference type="SAM" id="MobiDB-lite"/>
    </source>
</evidence>
<dbReference type="InterPro" id="IPR058548">
    <property type="entry name" value="MlaB-like_STAS"/>
</dbReference>
<dbReference type="PROSITE" id="PS50801">
    <property type="entry name" value="STAS"/>
    <property type="match status" value="1"/>
</dbReference>
<name>A0A918ELX5_9ACTN</name>
<dbReference type="InterPro" id="IPR002645">
    <property type="entry name" value="STAS_dom"/>
</dbReference>
<evidence type="ECO:0000259" key="2">
    <source>
        <dbReference type="PROSITE" id="PS50801"/>
    </source>
</evidence>
<comment type="caution">
    <text evidence="3">The sequence shown here is derived from an EMBL/GenBank/DDBJ whole genome shotgun (WGS) entry which is preliminary data.</text>
</comment>
<dbReference type="InterPro" id="IPR052746">
    <property type="entry name" value="MlaB_ABC_Transporter"/>
</dbReference>
<evidence type="ECO:0000313" key="3">
    <source>
        <dbReference type="EMBL" id="GGQ18590.1"/>
    </source>
</evidence>
<dbReference type="Gene3D" id="3.30.750.24">
    <property type="entry name" value="STAS domain"/>
    <property type="match status" value="1"/>
</dbReference>
<sequence>MGRRGGTGGPAGRSRRREAGPAHLVATVTGSHEDRPVVAVIGELDAAQVPHLHATLLAALDSSSGLDLDLSAVSVCDRAVLHLLLAVHRRAVAEGKPFVLTGSSRAVRLVARPAHAGHLLDVPGHAGVMRG</sequence>
<dbReference type="PANTHER" id="PTHR35849">
    <property type="entry name" value="BLR2341 PROTEIN"/>
    <property type="match status" value="1"/>
</dbReference>
<dbReference type="PANTHER" id="PTHR35849:SF2">
    <property type="entry name" value="BLR2341 PROTEIN"/>
    <property type="match status" value="1"/>
</dbReference>
<dbReference type="SUPFAM" id="SSF52091">
    <property type="entry name" value="SpoIIaa-like"/>
    <property type="match status" value="1"/>
</dbReference>
<dbReference type="Proteomes" id="UP000654123">
    <property type="component" value="Unassembled WGS sequence"/>
</dbReference>
<organism evidence="3 4">
    <name type="scientific">Streptomyces roseolilacinus</name>
    <dbReference type="NCBI Taxonomy" id="66904"/>
    <lineage>
        <taxon>Bacteria</taxon>
        <taxon>Bacillati</taxon>
        <taxon>Actinomycetota</taxon>
        <taxon>Actinomycetes</taxon>
        <taxon>Kitasatosporales</taxon>
        <taxon>Streptomycetaceae</taxon>
        <taxon>Streptomyces</taxon>
    </lineage>
</organism>
<feature type="domain" description="STAS" evidence="2">
    <location>
        <begin position="37"/>
        <end position="108"/>
    </location>
</feature>
<protein>
    <recommendedName>
        <fullName evidence="2">STAS domain-containing protein</fullName>
    </recommendedName>
</protein>
<evidence type="ECO:0000313" key="4">
    <source>
        <dbReference type="Proteomes" id="UP000654123"/>
    </source>
</evidence>
<dbReference type="Pfam" id="PF13466">
    <property type="entry name" value="STAS_2"/>
    <property type="match status" value="1"/>
</dbReference>
<dbReference type="AlphaFoldDB" id="A0A918ELX5"/>
<feature type="compositionally biased region" description="Gly residues" evidence="1">
    <location>
        <begin position="1"/>
        <end position="11"/>
    </location>
</feature>
<dbReference type="EMBL" id="BMSV01000008">
    <property type="protein sequence ID" value="GGQ18590.1"/>
    <property type="molecule type" value="Genomic_DNA"/>
</dbReference>
<feature type="region of interest" description="Disordered" evidence="1">
    <location>
        <begin position="1"/>
        <end position="21"/>
    </location>
</feature>
<accession>A0A918ELX5</accession>
<keyword evidence="4" id="KW-1185">Reference proteome</keyword>
<reference evidence="3" key="1">
    <citation type="journal article" date="2014" name="Int. J. Syst. Evol. Microbiol.">
        <title>Complete genome sequence of Corynebacterium casei LMG S-19264T (=DSM 44701T), isolated from a smear-ripened cheese.</title>
        <authorList>
            <consortium name="US DOE Joint Genome Institute (JGI-PGF)"/>
            <person name="Walter F."/>
            <person name="Albersmeier A."/>
            <person name="Kalinowski J."/>
            <person name="Ruckert C."/>
        </authorList>
    </citation>
    <scope>NUCLEOTIDE SEQUENCE</scope>
    <source>
        <strain evidence="3">JCM 4335</strain>
    </source>
</reference>